<reference evidence="2" key="1">
    <citation type="submission" date="2020-04" db="EMBL/GenBank/DDBJ databases">
        <title>Draft genome resource of the tomato pathogen Pseudocercospora fuligena.</title>
        <authorList>
            <person name="Zaccaron A."/>
        </authorList>
    </citation>
    <scope>NUCLEOTIDE SEQUENCE</scope>
    <source>
        <strain evidence="2">PF001</strain>
    </source>
</reference>
<organism evidence="2 3">
    <name type="scientific">Pseudocercospora fuligena</name>
    <dbReference type="NCBI Taxonomy" id="685502"/>
    <lineage>
        <taxon>Eukaryota</taxon>
        <taxon>Fungi</taxon>
        <taxon>Dikarya</taxon>
        <taxon>Ascomycota</taxon>
        <taxon>Pezizomycotina</taxon>
        <taxon>Dothideomycetes</taxon>
        <taxon>Dothideomycetidae</taxon>
        <taxon>Mycosphaerellales</taxon>
        <taxon>Mycosphaerellaceae</taxon>
        <taxon>Pseudocercospora</taxon>
    </lineage>
</organism>
<dbReference type="AlphaFoldDB" id="A0A8H6RFG5"/>
<dbReference type="EMBL" id="JABCIY010000175">
    <property type="protein sequence ID" value="KAF7190143.1"/>
    <property type="molecule type" value="Genomic_DNA"/>
</dbReference>
<evidence type="ECO:0000259" key="1">
    <source>
        <dbReference type="PROSITE" id="PS50181"/>
    </source>
</evidence>
<evidence type="ECO:0000313" key="2">
    <source>
        <dbReference type="EMBL" id="KAF7190143.1"/>
    </source>
</evidence>
<dbReference type="Proteomes" id="UP000660729">
    <property type="component" value="Unassembled WGS sequence"/>
</dbReference>
<comment type="caution">
    <text evidence="2">The sequence shown here is derived from an EMBL/GenBank/DDBJ whole genome shotgun (WGS) entry which is preliminary data.</text>
</comment>
<dbReference type="Pfam" id="PF12937">
    <property type="entry name" value="F-box-like"/>
    <property type="match status" value="1"/>
</dbReference>
<dbReference type="InterPro" id="IPR036047">
    <property type="entry name" value="F-box-like_dom_sf"/>
</dbReference>
<evidence type="ECO:0000313" key="3">
    <source>
        <dbReference type="Proteomes" id="UP000660729"/>
    </source>
</evidence>
<accession>A0A8H6RFG5</accession>
<keyword evidence="3" id="KW-1185">Reference proteome</keyword>
<dbReference type="PROSITE" id="PS50181">
    <property type="entry name" value="FBOX"/>
    <property type="match status" value="1"/>
</dbReference>
<name>A0A8H6RFG5_9PEZI</name>
<gene>
    <name evidence="2" type="ORF">HII31_08474</name>
</gene>
<sequence length="405" mass="46215">MATMALNSTSTQKCTALLDLPVDLLLEIFDCLDFREVDRLRLVCKALDTVVVSYQFPTFWECSILHPTCIDNLLRYTQNCPKDRFSCIEFTLDHKYTHDEFDTAPNRDQSLEDAQTQQLTVVRQGGQDTSKFIDFEKIRASLKNLANTSCEILIELRNWSHITWSVAEQAAALRIAHELLYTIVCSNLPLVRLNLHSLPFDDCTLKTLSRGCFDLQDLFKNVRWIYYSLEPWTIDWNQDDNEKILRDRAGVLKALESATNLERLRLLYIDTVPIAAKFLTANPLSSLRSLFLEKVECKTVDLIAAIRKCAATVHQLGLVDVDLDRSASRLELLQTLQDCPALRNLVVFREPILPSSQGTFETLLMEHYSGGGSLGVKPGVQGYVFWETNEEVRKIVDFNIARSKK</sequence>
<dbReference type="OrthoDB" id="10377673at2759"/>
<dbReference type="SUPFAM" id="SSF81383">
    <property type="entry name" value="F-box domain"/>
    <property type="match status" value="1"/>
</dbReference>
<dbReference type="SUPFAM" id="SSF52047">
    <property type="entry name" value="RNI-like"/>
    <property type="match status" value="1"/>
</dbReference>
<dbReference type="InterPro" id="IPR001810">
    <property type="entry name" value="F-box_dom"/>
</dbReference>
<protein>
    <recommendedName>
        <fullName evidence="1">F-box domain-containing protein</fullName>
    </recommendedName>
</protein>
<proteinExistence type="predicted"/>
<feature type="domain" description="F-box" evidence="1">
    <location>
        <begin position="14"/>
        <end position="63"/>
    </location>
</feature>